<dbReference type="VEuPathDB" id="FungiDB:I7I50_02220"/>
<gene>
    <name evidence="1" type="ORF">HCBG_00411</name>
</gene>
<protein>
    <submittedName>
        <fullName evidence="1">Uncharacterized protein</fullName>
    </submittedName>
</protein>
<proteinExistence type="predicted"/>
<sequence>MPRIVIKEIRIPLGGKGVKARRMRDEGMGDERWETRDERRDEAPHRLIRKRIDGRESEESRSLLADVLLAARRMRWQQGQELRRVNGAMEQQRGTRILTAVVLQPSLEGMKNPKNYELSTIWSQWLRGGFS</sequence>
<name>C0NBB5_AJECG</name>
<dbReference type="Proteomes" id="UP000001631">
    <property type="component" value="Unassembled WGS sequence"/>
</dbReference>
<dbReference type="GeneID" id="69033428"/>
<evidence type="ECO:0000313" key="1">
    <source>
        <dbReference type="EMBL" id="EEH10956.1"/>
    </source>
</evidence>
<organism evidence="1 2">
    <name type="scientific">Ajellomyces capsulatus (strain G186AR / H82 / ATCC MYA-2454 / RMSCC 2432)</name>
    <name type="common">Darling's disease fungus</name>
    <name type="synonym">Histoplasma capsulatum</name>
    <dbReference type="NCBI Taxonomy" id="447093"/>
    <lineage>
        <taxon>Eukaryota</taxon>
        <taxon>Fungi</taxon>
        <taxon>Dikarya</taxon>
        <taxon>Ascomycota</taxon>
        <taxon>Pezizomycotina</taxon>
        <taxon>Eurotiomycetes</taxon>
        <taxon>Eurotiomycetidae</taxon>
        <taxon>Onygenales</taxon>
        <taxon>Ajellomycetaceae</taxon>
        <taxon>Histoplasma</taxon>
    </lineage>
</organism>
<dbReference type="InParanoid" id="C0NBB5"/>
<dbReference type="RefSeq" id="XP_045291436.1">
    <property type="nucleotide sequence ID" value="XM_045427461.1"/>
</dbReference>
<evidence type="ECO:0000313" key="2">
    <source>
        <dbReference type="Proteomes" id="UP000001631"/>
    </source>
</evidence>
<accession>C0NBB5</accession>
<dbReference type="AlphaFoldDB" id="C0NBB5"/>
<dbReference type="EMBL" id="GG663363">
    <property type="protein sequence ID" value="EEH10956.1"/>
    <property type="molecule type" value="Genomic_DNA"/>
</dbReference>
<reference evidence="1" key="1">
    <citation type="submission" date="2009-02" db="EMBL/GenBank/DDBJ databases">
        <title>The Genome Sequence of Ajellomyces capsulatus strain G186AR.</title>
        <authorList>
            <consortium name="The Broad Institute Genome Sequencing Platform"/>
            <person name="Champion M."/>
            <person name="Cuomo C."/>
            <person name="Ma L.-J."/>
            <person name="Henn M.R."/>
            <person name="Sil A."/>
            <person name="Goldman B."/>
            <person name="Young S.K."/>
            <person name="Kodira C.D."/>
            <person name="Zeng Q."/>
            <person name="Koehrsen M."/>
            <person name="Alvarado L."/>
            <person name="Berlin A."/>
            <person name="Borenstein D."/>
            <person name="Chen Z."/>
            <person name="Engels R."/>
            <person name="Freedman E."/>
            <person name="Gellesch M."/>
            <person name="Goldberg J."/>
            <person name="Griggs A."/>
            <person name="Gujja S."/>
            <person name="Heiman D."/>
            <person name="Hepburn T."/>
            <person name="Howarth C."/>
            <person name="Jen D."/>
            <person name="Larson L."/>
            <person name="Lewis B."/>
            <person name="Mehta T."/>
            <person name="Park D."/>
            <person name="Pearson M."/>
            <person name="Roberts A."/>
            <person name="Saif S."/>
            <person name="Shea T."/>
            <person name="Shenoy N."/>
            <person name="Sisk P."/>
            <person name="Stolte C."/>
            <person name="Sykes S."/>
            <person name="Walk T."/>
            <person name="White J."/>
            <person name="Yandava C."/>
            <person name="Klein B."/>
            <person name="McEwen J.G."/>
            <person name="Puccia R."/>
            <person name="Goldman G.H."/>
            <person name="Felipe M.S."/>
            <person name="Nino-Vega G."/>
            <person name="San-Blas G."/>
            <person name="Taylor J."/>
            <person name="Mendoza L."/>
            <person name="Galagan J."/>
            <person name="Nusbaum C."/>
            <person name="Birren B."/>
        </authorList>
    </citation>
    <scope>NUCLEOTIDE SEQUENCE</scope>
    <source>
        <strain evidence="1">G186AR</strain>
    </source>
</reference>
<dbReference type="HOGENOM" id="CLU_1926986_0_0_1"/>
<keyword evidence="2" id="KW-1185">Reference proteome</keyword>